<evidence type="ECO:0000313" key="3">
    <source>
        <dbReference type="Proteomes" id="UP000199437"/>
    </source>
</evidence>
<dbReference type="RefSeq" id="WP_090257592.1">
    <property type="nucleotide sequence ID" value="NZ_FOIR01000001.1"/>
</dbReference>
<dbReference type="Proteomes" id="UP000199437">
    <property type="component" value="Unassembled WGS sequence"/>
</dbReference>
<dbReference type="InterPro" id="IPR013328">
    <property type="entry name" value="6PGD_dom2"/>
</dbReference>
<sequence length="222" mass="25480">MRLLVVGNNREFQEFEEKFGGAHELTHHTNHYSVENAESFDAIFDFLISEEPETFGFYEDFEGLNLFVNAPKITLAELAFFNDTSAISLFGFNGLPTFLNREVLEVSLLKEDTIDLLKSLCNSLGTDFQLVDDRVGMVTPRIIFMIINEAFYTVQEGTASKEDIDQGMKLGTNYPFGPFEWAEKIGIDNIYEMLEALYEDTKEERYKICPALKKSYLKLNQQ</sequence>
<dbReference type="STRING" id="1267423.SAMN05216290_1190"/>
<name>A0A1I0NGI5_9BACT</name>
<dbReference type="PANTHER" id="PTHR48075:SF5">
    <property type="entry name" value="3-HYDROXYBUTYRYL-COA DEHYDROGENASE"/>
    <property type="match status" value="1"/>
</dbReference>
<feature type="domain" description="3-hydroxyacyl-CoA dehydrogenase C-terminal" evidence="1">
    <location>
        <begin position="136"/>
        <end position="214"/>
    </location>
</feature>
<evidence type="ECO:0000313" key="2">
    <source>
        <dbReference type="EMBL" id="SEW00610.1"/>
    </source>
</evidence>
<dbReference type="GO" id="GO:0006631">
    <property type="term" value="P:fatty acid metabolic process"/>
    <property type="evidence" value="ECO:0007669"/>
    <property type="project" value="InterPro"/>
</dbReference>
<dbReference type="AlphaFoldDB" id="A0A1I0NGI5"/>
<dbReference type="OrthoDB" id="2986269at2"/>
<dbReference type="PANTHER" id="PTHR48075">
    <property type="entry name" value="3-HYDROXYACYL-COA DEHYDROGENASE FAMILY PROTEIN"/>
    <property type="match status" value="1"/>
</dbReference>
<dbReference type="Gene3D" id="1.10.1040.10">
    <property type="entry name" value="N-(1-d-carboxylethyl)-l-norvaline Dehydrogenase, domain 2"/>
    <property type="match status" value="1"/>
</dbReference>
<dbReference type="GO" id="GO:0016616">
    <property type="term" value="F:oxidoreductase activity, acting on the CH-OH group of donors, NAD or NADP as acceptor"/>
    <property type="evidence" value="ECO:0007669"/>
    <property type="project" value="InterPro"/>
</dbReference>
<dbReference type="InterPro" id="IPR006108">
    <property type="entry name" value="3HC_DH_C"/>
</dbReference>
<dbReference type="InterPro" id="IPR008927">
    <property type="entry name" value="6-PGluconate_DH-like_C_sf"/>
</dbReference>
<protein>
    <submittedName>
        <fullName evidence="2">3-hydroxybutyryl-CoA dehydrogenase</fullName>
    </submittedName>
</protein>
<dbReference type="SUPFAM" id="SSF48179">
    <property type="entry name" value="6-phosphogluconate dehydrogenase C-terminal domain-like"/>
    <property type="match status" value="1"/>
</dbReference>
<proteinExistence type="predicted"/>
<dbReference type="GeneID" id="99985922"/>
<keyword evidence="3" id="KW-1185">Reference proteome</keyword>
<dbReference type="EMBL" id="FOIR01000001">
    <property type="protein sequence ID" value="SEW00610.1"/>
    <property type="molecule type" value="Genomic_DNA"/>
</dbReference>
<dbReference type="Pfam" id="PF00725">
    <property type="entry name" value="3HCDH"/>
    <property type="match status" value="1"/>
</dbReference>
<gene>
    <name evidence="2" type="ORF">SAMN05216290_1190</name>
</gene>
<evidence type="ECO:0000259" key="1">
    <source>
        <dbReference type="Pfam" id="PF00725"/>
    </source>
</evidence>
<organism evidence="2 3">
    <name type="scientific">Roseivirga pacifica</name>
    <dbReference type="NCBI Taxonomy" id="1267423"/>
    <lineage>
        <taxon>Bacteria</taxon>
        <taxon>Pseudomonadati</taxon>
        <taxon>Bacteroidota</taxon>
        <taxon>Cytophagia</taxon>
        <taxon>Cytophagales</taxon>
        <taxon>Roseivirgaceae</taxon>
        <taxon>Roseivirga</taxon>
    </lineage>
</organism>
<reference evidence="3" key="1">
    <citation type="submission" date="2016-10" db="EMBL/GenBank/DDBJ databases">
        <authorList>
            <person name="Varghese N."/>
            <person name="Submissions S."/>
        </authorList>
    </citation>
    <scope>NUCLEOTIDE SEQUENCE [LARGE SCALE GENOMIC DNA]</scope>
    <source>
        <strain evidence="3">CGMCC 1.12402</strain>
    </source>
</reference>
<accession>A0A1I0NGI5</accession>